<evidence type="ECO:0000259" key="1">
    <source>
        <dbReference type="PROSITE" id="PS50076"/>
    </source>
</evidence>
<reference evidence="2" key="2">
    <citation type="submission" date="2025-09" db="UniProtKB">
        <authorList>
            <consortium name="Ensembl"/>
        </authorList>
    </citation>
    <scope>IDENTIFICATION</scope>
</reference>
<organism evidence="2 3">
    <name type="scientific">Poecilia latipinna</name>
    <name type="common">sailfin molly</name>
    <dbReference type="NCBI Taxonomy" id="48699"/>
    <lineage>
        <taxon>Eukaryota</taxon>
        <taxon>Metazoa</taxon>
        <taxon>Chordata</taxon>
        <taxon>Craniata</taxon>
        <taxon>Vertebrata</taxon>
        <taxon>Euteleostomi</taxon>
        <taxon>Actinopterygii</taxon>
        <taxon>Neopterygii</taxon>
        <taxon>Teleostei</taxon>
        <taxon>Neoteleostei</taxon>
        <taxon>Acanthomorphata</taxon>
        <taxon>Ovalentaria</taxon>
        <taxon>Atherinomorphae</taxon>
        <taxon>Cyprinodontiformes</taxon>
        <taxon>Poeciliidae</taxon>
        <taxon>Poeciliinae</taxon>
        <taxon>Poecilia</taxon>
    </lineage>
</organism>
<dbReference type="Gene3D" id="1.10.287.110">
    <property type="entry name" value="DnaJ domain"/>
    <property type="match status" value="1"/>
</dbReference>
<dbReference type="GeneTree" id="ENSGT00510000048685"/>
<dbReference type="InterPro" id="IPR053025">
    <property type="entry name" value="Mito_ATP_Synthase-Asso"/>
</dbReference>
<dbReference type="Ensembl" id="ENSPLAT00000006969.1">
    <property type="protein sequence ID" value="ENSPLAP00000023027.1"/>
    <property type="gene ID" value="ENSPLAG00000008051.1"/>
</dbReference>
<feature type="domain" description="J" evidence="1">
    <location>
        <begin position="15"/>
        <end position="83"/>
    </location>
</feature>
<dbReference type="CDD" id="cd06257">
    <property type="entry name" value="DnaJ"/>
    <property type="match status" value="1"/>
</dbReference>
<protein>
    <recommendedName>
        <fullName evidence="1">J domain-containing protein</fullName>
    </recommendedName>
</protein>
<dbReference type="SUPFAM" id="SSF46565">
    <property type="entry name" value="Chaperone J-domain"/>
    <property type="match status" value="1"/>
</dbReference>
<keyword evidence="3" id="KW-1185">Reference proteome</keyword>
<reference evidence="2" key="1">
    <citation type="submission" date="2025-08" db="UniProtKB">
        <authorList>
            <consortium name="Ensembl"/>
        </authorList>
    </citation>
    <scope>IDENTIFICATION</scope>
</reference>
<dbReference type="InterPro" id="IPR036869">
    <property type="entry name" value="J_dom_sf"/>
</dbReference>
<dbReference type="PANTHER" id="PTHR44873">
    <property type="entry name" value="DNAJ HOMOLOG SUBFAMILY C MEMBER 30, MITOCHONDRIAL"/>
    <property type="match status" value="1"/>
</dbReference>
<sequence>MWSEEAPLLHKSKTAYYDILKVSPSATQSQIKTAYYKQSFIYHPDKNLGSEEATQHFAKISEAYAVLGNIIETPRIFKLDRCGF</sequence>
<evidence type="ECO:0000313" key="3">
    <source>
        <dbReference type="Proteomes" id="UP000261500"/>
    </source>
</evidence>
<evidence type="ECO:0000313" key="2">
    <source>
        <dbReference type="Ensembl" id="ENSPLAP00000023027.1"/>
    </source>
</evidence>
<dbReference type="STRING" id="48699.ENSPLAP00000023027"/>
<proteinExistence type="predicted"/>
<dbReference type="PRINTS" id="PR00625">
    <property type="entry name" value="JDOMAIN"/>
</dbReference>
<dbReference type="PROSITE" id="PS50076">
    <property type="entry name" value="DNAJ_2"/>
    <property type="match status" value="1"/>
</dbReference>
<dbReference type="PANTHER" id="PTHR44873:SF1">
    <property type="entry name" value="DNAJ HOMOLOG SUBFAMILY C MEMBER 30, MITOCHONDRIAL"/>
    <property type="match status" value="1"/>
</dbReference>
<dbReference type="SMART" id="SM00271">
    <property type="entry name" value="DnaJ"/>
    <property type="match status" value="1"/>
</dbReference>
<dbReference type="Proteomes" id="UP000261500">
    <property type="component" value="Unplaced"/>
</dbReference>
<dbReference type="Pfam" id="PF00226">
    <property type="entry name" value="DnaJ"/>
    <property type="match status" value="1"/>
</dbReference>
<accession>A0A3B3VDI4</accession>
<dbReference type="InterPro" id="IPR001623">
    <property type="entry name" value="DnaJ_domain"/>
</dbReference>
<dbReference type="AlphaFoldDB" id="A0A3B3VDI4"/>
<name>A0A3B3VDI4_9TELE</name>